<accession>T1J0U3</accession>
<dbReference type="GO" id="GO:0000981">
    <property type="term" value="F:DNA-binding transcription factor activity, RNA polymerase II-specific"/>
    <property type="evidence" value="ECO:0007669"/>
    <property type="project" value="TreeGrafter"/>
</dbReference>
<dbReference type="GO" id="GO:0000978">
    <property type="term" value="F:RNA polymerase II cis-regulatory region sequence-specific DNA binding"/>
    <property type="evidence" value="ECO:0007669"/>
    <property type="project" value="TreeGrafter"/>
</dbReference>
<evidence type="ECO:0000256" key="10">
    <source>
        <dbReference type="ARBA" id="ARBA00023242"/>
    </source>
</evidence>
<evidence type="ECO:0000313" key="14">
    <source>
        <dbReference type="Proteomes" id="UP000014500"/>
    </source>
</evidence>
<evidence type="ECO:0000256" key="3">
    <source>
        <dbReference type="ARBA" id="ARBA00022723"/>
    </source>
</evidence>
<evidence type="ECO:0000256" key="4">
    <source>
        <dbReference type="ARBA" id="ARBA00022737"/>
    </source>
</evidence>
<name>T1J0U3_STRMM</name>
<dbReference type="eggNOG" id="KOG1721">
    <property type="taxonomic scope" value="Eukaryota"/>
</dbReference>
<dbReference type="Pfam" id="PF00096">
    <property type="entry name" value="zf-C2H2"/>
    <property type="match status" value="4"/>
</dbReference>
<comment type="subcellular location">
    <subcellularLocation>
        <location evidence="2">Nucleus</location>
    </subcellularLocation>
</comment>
<organism evidence="13 14">
    <name type="scientific">Strigamia maritima</name>
    <name type="common">European centipede</name>
    <name type="synonym">Geophilus maritimus</name>
    <dbReference type="NCBI Taxonomy" id="126957"/>
    <lineage>
        <taxon>Eukaryota</taxon>
        <taxon>Metazoa</taxon>
        <taxon>Ecdysozoa</taxon>
        <taxon>Arthropoda</taxon>
        <taxon>Myriapoda</taxon>
        <taxon>Chilopoda</taxon>
        <taxon>Pleurostigmophora</taxon>
        <taxon>Geophilomorpha</taxon>
        <taxon>Linotaeniidae</taxon>
        <taxon>Strigamia</taxon>
    </lineage>
</organism>
<dbReference type="PANTHER" id="PTHR23235:SF177">
    <property type="entry name" value="C2H2-TYPE DOMAIN-CONTAINING PROTEIN"/>
    <property type="match status" value="1"/>
</dbReference>
<sequence length="235" mass="27063">MNILQAALKDHLSALIMTDMQESYTFYPNPRTSKLPNKSRVKKTTTSLKDAPFICEWVFCGKEFPTAEELRNHIDIIHTVKGQSCANSTFNRFPVSSSSTNESTFAITSTHTETEWNVGSENVKCETKPHTPKLYYCHMDDCKKGFRKSWHLKAHIRSHTGERPFACQWPLCEKRFTRSDKLYRHMNVHTKGKHFACPVCTKTYVRNDNLTQHLKTHTLASTSTDLSQCETQNVQ</sequence>
<evidence type="ECO:0000256" key="6">
    <source>
        <dbReference type="ARBA" id="ARBA00022833"/>
    </source>
</evidence>
<evidence type="ECO:0000256" key="2">
    <source>
        <dbReference type="ARBA" id="ARBA00004123"/>
    </source>
</evidence>
<dbReference type="SUPFAM" id="SSF57667">
    <property type="entry name" value="beta-beta-alpha zinc fingers"/>
    <property type="match status" value="2"/>
</dbReference>
<dbReference type="FunFam" id="3.30.160.60:FF:000097">
    <property type="entry name" value="Zinc finger protein"/>
    <property type="match status" value="1"/>
</dbReference>
<dbReference type="FunFam" id="3.30.160.60:FF:000072">
    <property type="entry name" value="zinc finger protein 143 isoform X1"/>
    <property type="match status" value="1"/>
</dbReference>
<evidence type="ECO:0000256" key="11">
    <source>
        <dbReference type="PROSITE-ProRule" id="PRU00042"/>
    </source>
</evidence>
<keyword evidence="5 11" id="KW-0863">Zinc-finger</keyword>
<protein>
    <recommendedName>
        <fullName evidence="12">C2H2-type domain-containing protein</fullName>
    </recommendedName>
</protein>
<evidence type="ECO:0000256" key="1">
    <source>
        <dbReference type="ARBA" id="ARBA00003767"/>
    </source>
</evidence>
<dbReference type="STRING" id="126957.T1J0U3"/>
<dbReference type="HOGENOM" id="CLU_1181509_0_0_1"/>
<reference evidence="14" key="1">
    <citation type="submission" date="2011-05" db="EMBL/GenBank/DDBJ databases">
        <authorList>
            <person name="Richards S.R."/>
            <person name="Qu J."/>
            <person name="Jiang H."/>
            <person name="Jhangiani S.N."/>
            <person name="Agravi P."/>
            <person name="Goodspeed R."/>
            <person name="Gross S."/>
            <person name="Mandapat C."/>
            <person name="Jackson L."/>
            <person name="Mathew T."/>
            <person name="Pu L."/>
            <person name="Thornton R."/>
            <person name="Saada N."/>
            <person name="Wilczek-Boney K.B."/>
            <person name="Lee S."/>
            <person name="Kovar C."/>
            <person name="Wu Y."/>
            <person name="Scherer S.E."/>
            <person name="Worley K.C."/>
            <person name="Muzny D.M."/>
            <person name="Gibbs R."/>
        </authorList>
    </citation>
    <scope>NUCLEOTIDE SEQUENCE</scope>
    <source>
        <strain evidence="14">Brora</strain>
    </source>
</reference>
<keyword evidence="9" id="KW-0804">Transcription</keyword>
<dbReference type="EnsemblMetazoa" id="SMAR007151-RA">
    <property type="protein sequence ID" value="SMAR007151-PA"/>
    <property type="gene ID" value="SMAR007151"/>
</dbReference>
<dbReference type="GO" id="GO:0005634">
    <property type="term" value="C:nucleus"/>
    <property type="evidence" value="ECO:0007669"/>
    <property type="project" value="UniProtKB-SubCell"/>
</dbReference>
<evidence type="ECO:0000256" key="5">
    <source>
        <dbReference type="ARBA" id="ARBA00022771"/>
    </source>
</evidence>
<dbReference type="SMART" id="SM00355">
    <property type="entry name" value="ZnF_C2H2"/>
    <property type="match status" value="4"/>
</dbReference>
<evidence type="ECO:0000256" key="9">
    <source>
        <dbReference type="ARBA" id="ARBA00023163"/>
    </source>
</evidence>
<dbReference type="EMBL" id="AFFK01020674">
    <property type="status" value="NOT_ANNOTATED_CDS"/>
    <property type="molecule type" value="Genomic_DNA"/>
</dbReference>
<dbReference type="PROSITE" id="PS50157">
    <property type="entry name" value="ZINC_FINGER_C2H2_2"/>
    <property type="match status" value="4"/>
</dbReference>
<feature type="domain" description="C2H2-type" evidence="12">
    <location>
        <begin position="135"/>
        <end position="164"/>
    </location>
</feature>
<reference evidence="13" key="2">
    <citation type="submission" date="2015-02" db="UniProtKB">
        <authorList>
            <consortium name="EnsemblMetazoa"/>
        </authorList>
    </citation>
    <scope>IDENTIFICATION</scope>
</reference>
<keyword evidence="10" id="KW-0539">Nucleus</keyword>
<dbReference type="FunFam" id="3.30.160.60:FF:000100">
    <property type="entry name" value="Zinc finger 45-like"/>
    <property type="match status" value="1"/>
</dbReference>
<comment type="function">
    <text evidence="1">May be involved in transcriptional regulation.</text>
</comment>
<keyword evidence="3" id="KW-0479">Metal-binding</keyword>
<keyword evidence="6" id="KW-0862">Zinc</keyword>
<evidence type="ECO:0000259" key="12">
    <source>
        <dbReference type="PROSITE" id="PS50157"/>
    </source>
</evidence>
<proteinExistence type="predicted"/>
<keyword evidence="14" id="KW-1185">Reference proteome</keyword>
<evidence type="ECO:0000256" key="8">
    <source>
        <dbReference type="ARBA" id="ARBA00023125"/>
    </source>
</evidence>
<dbReference type="AlphaFoldDB" id="T1J0U3"/>
<evidence type="ECO:0000313" key="13">
    <source>
        <dbReference type="EnsemblMetazoa" id="SMAR007151-PA"/>
    </source>
</evidence>
<keyword evidence="8" id="KW-0238">DNA-binding</keyword>
<dbReference type="Gene3D" id="3.30.160.60">
    <property type="entry name" value="Classic Zinc Finger"/>
    <property type="match status" value="4"/>
</dbReference>
<dbReference type="PROSITE" id="PS00028">
    <property type="entry name" value="ZINC_FINGER_C2H2_1"/>
    <property type="match status" value="4"/>
</dbReference>
<dbReference type="Proteomes" id="UP000014500">
    <property type="component" value="Unassembled WGS sequence"/>
</dbReference>
<dbReference type="PANTHER" id="PTHR23235">
    <property type="entry name" value="KRUEPPEL-LIKE TRANSCRIPTION FACTOR"/>
    <property type="match status" value="1"/>
</dbReference>
<feature type="domain" description="C2H2-type" evidence="12">
    <location>
        <begin position="165"/>
        <end position="194"/>
    </location>
</feature>
<feature type="domain" description="C2H2-type" evidence="12">
    <location>
        <begin position="53"/>
        <end position="83"/>
    </location>
</feature>
<evidence type="ECO:0000256" key="7">
    <source>
        <dbReference type="ARBA" id="ARBA00023015"/>
    </source>
</evidence>
<keyword evidence="4" id="KW-0677">Repeat</keyword>
<dbReference type="PhylomeDB" id="T1J0U3"/>
<dbReference type="GO" id="GO:0008270">
    <property type="term" value="F:zinc ion binding"/>
    <property type="evidence" value="ECO:0007669"/>
    <property type="project" value="UniProtKB-KW"/>
</dbReference>
<dbReference type="InterPro" id="IPR036236">
    <property type="entry name" value="Znf_C2H2_sf"/>
</dbReference>
<keyword evidence="7" id="KW-0805">Transcription regulation</keyword>
<dbReference type="InterPro" id="IPR013087">
    <property type="entry name" value="Znf_C2H2_type"/>
</dbReference>
<dbReference type="OMA" id="FAITSTH"/>
<feature type="domain" description="C2H2-type" evidence="12">
    <location>
        <begin position="195"/>
        <end position="222"/>
    </location>
</feature>